<name>A0A0M3JGR7_ANISI</name>
<dbReference type="AlphaFoldDB" id="A0A0M3JGR7"/>
<dbReference type="WBParaSite" id="ASIM_0000682301-mRNA-1">
    <property type="protein sequence ID" value="ASIM_0000682301-mRNA-1"/>
    <property type="gene ID" value="ASIM_0000682301"/>
</dbReference>
<protein>
    <submittedName>
        <fullName evidence="1">Transcriptional regulator</fullName>
    </submittedName>
</protein>
<reference evidence="1" key="1">
    <citation type="submission" date="2017-02" db="UniProtKB">
        <authorList>
            <consortium name="WormBaseParasite"/>
        </authorList>
    </citation>
    <scope>IDENTIFICATION</scope>
</reference>
<proteinExistence type="predicted"/>
<sequence>LRLRIMTRVSRVERISRQSMTLPQIANATCV</sequence>
<organism evidence="1">
    <name type="scientific">Anisakis simplex</name>
    <name type="common">Herring worm</name>
    <dbReference type="NCBI Taxonomy" id="6269"/>
    <lineage>
        <taxon>Eukaryota</taxon>
        <taxon>Metazoa</taxon>
        <taxon>Ecdysozoa</taxon>
        <taxon>Nematoda</taxon>
        <taxon>Chromadorea</taxon>
        <taxon>Rhabditida</taxon>
        <taxon>Spirurina</taxon>
        <taxon>Ascaridomorpha</taxon>
        <taxon>Ascaridoidea</taxon>
        <taxon>Anisakidae</taxon>
        <taxon>Anisakis</taxon>
        <taxon>Anisakis simplex complex</taxon>
    </lineage>
</organism>
<accession>A0A0M3JGR7</accession>
<evidence type="ECO:0000313" key="1">
    <source>
        <dbReference type="WBParaSite" id="ASIM_0000682301-mRNA-1"/>
    </source>
</evidence>